<evidence type="ECO:0000256" key="4">
    <source>
        <dbReference type="ARBA" id="ARBA00022801"/>
    </source>
</evidence>
<comment type="subcellular location">
    <subcellularLocation>
        <location evidence="1">Cell membrane</location>
        <topology evidence="1">Multi-pass membrane protein</topology>
    </subcellularLocation>
</comment>
<evidence type="ECO:0000256" key="1">
    <source>
        <dbReference type="ARBA" id="ARBA00004651"/>
    </source>
</evidence>
<accession>W7IEW9</accession>
<evidence type="ECO:0000256" key="7">
    <source>
        <dbReference type="SAM" id="Phobius"/>
    </source>
</evidence>
<dbReference type="STRING" id="909613.UO65_5356"/>
<evidence type="ECO:0000313" key="10">
    <source>
        <dbReference type="Proteomes" id="UP000019277"/>
    </source>
</evidence>
<dbReference type="SMART" id="SM00014">
    <property type="entry name" value="acidPPc"/>
    <property type="match status" value="1"/>
</dbReference>
<feature type="transmembrane region" description="Helical" evidence="7">
    <location>
        <begin position="154"/>
        <end position="176"/>
    </location>
</feature>
<keyword evidence="10" id="KW-1185">Reference proteome</keyword>
<evidence type="ECO:0000256" key="3">
    <source>
        <dbReference type="ARBA" id="ARBA00022692"/>
    </source>
</evidence>
<dbReference type="Proteomes" id="UP000019277">
    <property type="component" value="Unassembled WGS sequence"/>
</dbReference>
<dbReference type="InterPro" id="IPR036938">
    <property type="entry name" value="PAP2/HPO_sf"/>
</dbReference>
<keyword evidence="2" id="KW-1003">Cell membrane</keyword>
<dbReference type="Gene3D" id="1.20.144.10">
    <property type="entry name" value="Phosphatidic acid phosphatase type 2/haloperoxidase"/>
    <property type="match status" value="1"/>
</dbReference>
<sequence>MVGVPDISAEWYLDVAGLGAGSPGVVRVVGAIATEAVVGVFAVVFVVLWWRARRGSAAGVARAVLAPVVTVLAYAASEVIKDLWQEDRPCRVFGEVATIVACPEFGDWSFPSNHATIAGAAAVAILWSSLPLGCLAFGAALLTAGSRVFVGVHYPHDVLAGLLIGAAIAAVLPLSARAVTPVIARLRAHPGGAVLLGRGPQGLPWDDAPTITLPRAQG</sequence>
<evidence type="ECO:0000313" key="9">
    <source>
        <dbReference type="EMBL" id="EWC59410.1"/>
    </source>
</evidence>
<protein>
    <submittedName>
        <fullName evidence="9">DedA protein</fullName>
    </submittedName>
</protein>
<dbReference type="GO" id="GO:0005886">
    <property type="term" value="C:plasma membrane"/>
    <property type="evidence" value="ECO:0007669"/>
    <property type="project" value="UniProtKB-SubCell"/>
</dbReference>
<dbReference type="PANTHER" id="PTHR14969:SF62">
    <property type="entry name" value="DECAPRENYLPHOSPHORYL-5-PHOSPHORIBOSE PHOSPHATASE RV3807C-RELATED"/>
    <property type="match status" value="1"/>
</dbReference>
<feature type="domain" description="Phosphatidic acid phosphatase type 2/haloperoxidase" evidence="8">
    <location>
        <begin position="60"/>
        <end position="173"/>
    </location>
</feature>
<reference evidence="9 10" key="1">
    <citation type="journal article" date="2014" name="Genome Announc.">
        <title>Draft Genome Sequence of the Antitrypanosomally Active Sponge-Associated Bacterium Actinokineospora sp. Strain EG49.</title>
        <authorList>
            <person name="Harjes J."/>
            <person name="Ryu T."/>
            <person name="Abdelmohsen U.R."/>
            <person name="Moitinho-Silva L."/>
            <person name="Horn H."/>
            <person name="Ravasi T."/>
            <person name="Hentschel U."/>
        </authorList>
    </citation>
    <scope>NUCLEOTIDE SEQUENCE [LARGE SCALE GENOMIC DNA]</scope>
    <source>
        <strain evidence="9 10">EG49</strain>
    </source>
</reference>
<gene>
    <name evidence="9" type="ORF">UO65_5356</name>
</gene>
<keyword evidence="3 7" id="KW-0812">Transmembrane</keyword>
<evidence type="ECO:0000259" key="8">
    <source>
        <dbReference type="SMART" id="SM00014"/>
    </source>
</evidence>
<keyword evidence="4" id="KW-0378">Hydrolase</keyword>
<evidence type="ECO:0000256" key="2">
    <source>
        <dbReference type="ARBA" id="ARBA00022475"/>
    </source>
</evidence>
<evidence type="ECO:0000256" key="6">
    <source>
        <dbReference type="ARBA" id="ARBA00023136"/>
    </source>
</evidence>
<evidence type="ECO:0000256" key="5">
    <source>
        <dbReference type="ARBA" id="ARBA00022989"/>
    </source>
</evidence>
<comment type="caution">
    <text evidence="9">The sequence shown here is derived from an EMBL/GenBank/DDBJ whole genome shotgun (WGS) entry which is preliminary data.</text>
</comment>
<dbReference type="SUPFAM" id="SSF48317">
    <property type="entry name" value="Acid phosphatase/Vanadium-dependent haloperoxidase"/>
    <property type="match status" value="1"/>
</dbReference>
<dbReference type="eggNOG" id="COG0671">
    <property type="taxonomic scope" value="Bacteria"/>
</dbReference>
<dbReference type="Pfam" id="PF01569">
    <property type="entry name" value="PAP2"/>
    <property type="match status" value="1"/>
</dbReference>
<proteinExistence type="predicted"/>
<dbReference type="GO" id="GO:0016787">
    <property type="term" value="F:hydrolase activity"/>
    <property type="evidence" value="ECO:0007669"/>
    <property type="project" value="UniProtKB-KW"/>
</dbReference>
<keyword evidence="6 7" id="KW-0472">Membrane</keyword>
<feature type="transmembrane region" description="Helical" evidence="7">
    <location>
        <begin position="28"/>
        <end position="50"/>
    </location>
</feature>
<dbReference type="InterPro" id="IPR000326">
    <property type="entry name" value="PAP2/HPO"/>
</dbReference>
<feature type="transmembrane region" description="Helical" evidence="7">
    <location>
        <begin position="117"/>
        <end position="142"/>
    </location>
</feature>
<dbReference type="EMBL" id="AYXG01000206">
    <property type="protein sequence ID" value="EWC59410.1"/>
    <property type="molecule type" value="Genomic_DNA"/>
</dbReference>
<keyword evidence="5 7" id="KW-1133">Transmembrane helix</keyword>
<dbReference type="PANTHER" id="PTHR14969">
    <property type="entry name" value="SPHINGOSINE-1-PHOSPHATE PHOSPHOHYDROLASE"/>
    <property type="match status" value="1"/>
</dbReference>
<dbReference type="AlphaFoldDB" id="W7IEW9"/>
<name>W7IEW9_9PSEU</name>
<organism evidence="9 10">
    <name type="scientific">Actinokineospora spheciospongiae</name>
    <dbReference type="NCBI Taxonomy" id="909613"/>
    <lineage>
        <taxon>Bacteria</taxon>
        <taxon>Bacillati</taxon>
        <taxon>Actinomycetota</taxon>
        <taxon>Actinomycetes</taxon>
        <taxon>Pseudonocardiales</taxon>
        <taxon>Pseudonocardiaceae</taxon>
        <taxon>Actinokineospora</taxon>
    </lineage>
</organism>
<dbReference type="PATRIC" id="fig|909613.9.peg.5350"/>